<evidence type="ECO:0000256" key="4">
    <source>
        <dbReference type="ARBA" id="ARBA00022734"/>
    </source>
</evidence>
<reference evidence="12" key="1">
    <citation type="submission" date="2016-05" db="EMBL/GenBank/DDBJ databases">
        <title>Comparative genomics of biotechnologically important yeasts.</title>
        <authorList>
            <consortium name="DOE Joint Genome Institute"/>
            <person name="Riley R."/>
            <person name="Haridas S."/>
            <person name="Wolfe K.H."/>
            <person name="Lopes M.R."/>
            <person name="Hittinger C.T."/>
            <person name="Goker M."/>
            <person name="Salamov A."/>
            <person name="Wisecaver J."/>
            <person name="Long T.M."/>
            <person name="Aerts A.L."/>
            <person name="Barry K."/>
            <person name="Choi C."/>
            <person name="Clum A."/>
            <person name="Coughlan A.Y."/>
            <person name="Deshpande S."/>
            <person name="Douglass A.P."/>
            <person name="Hanson S.J."/>
            <person name="Klenk H.-P."/>
            <person name="Labutti K."/>
            <person name="Lapidus A."/>
            <person name="Lindquist E."/>
            <person name="Lipzen A."/>
            <person name="Meier-Kolthoff J.P."/>
            <person name="Ohm R.A."/>
            <person name="Otillar R.P."/>
            <person name="Pangilinan J."/>
            <person name="Peng Y."/>
            <person name="Rokas A."/>
            <person name="Rosa C.A."/>
            <person name="Scheuner C."/>
            <person name="Sibirny A.A."/>
            <person name="Slot J.C."/>
            <person name="Stielow J.B."/>
            <person name="Sun H."/>
            <person name="Kurtzman C.P."/>
            <person name="Blackwell M."/>
            <person name="Grigoriev I.V."/>
            <person name="Jeffries T.W."/>
        </authorList>
    </citation>
    <scope>NUCLEOTIDE SEQUENCE [LARGE SCALE GENOMIC DNA]</scope>
    <source>
        <strain evidence="12">DSM 1968</strain>
    </source>
</reference>
<evidence type="ECO:0000256" key="6">
    <source>
        <dbReference type="ARBA" id="ARBA00023157"/>
    </source>
</evidence>
<dbReference type="PROSITE" id="PS51914">
    <property type="entry name" value="MRH"/>
    <property type="match status" value="1"/>
</dbReference>
<dbReference type="OrthoDB" id="448954at2759"/>
<sequence>MFCAVLLLLATCCLVDAFNPYDDIFSLPKFQINYINSPSISRRDSLKLLSSNSLNYEVIRLTNAHNEEDSYLCTLPSLAEIHQNEKNDLQFNTNTHPNKIFRYNADPHSNSNNDNSINNNDNIENNENNGASDDDYINENLLRNKSIEIINQSLNDICLYYTSGYWTYEFCYNNKITQFHNINPLYYKSSYYNININRKNSPSNNNKNDITADNSNQFIPKMDPNIPIFTLGRFMNSTKNINANNNNKNKIIHSPKSLMNYFQLNDYNYYNQNKKSLSITIDHGSKCDLTNLNRMIDIIFICNSNTNTNNKNNNKNINNKDDSNNNLNINQIKNSVNDQPSILSIKEYKTCQYEMQISVPDLCSLCQFNNVNQFNSINKINCQLINNDHNNDNQRKDNNDKNVQDNTETNNNNDDNKKFATAVDFFKDHKLYHNKINLPDYHLLPTINNIYLGTKLAAHDNHHINAQIENQDIEDSEIENSEIESIFLINDPLVDLVSIVENKNSIFSSVLKSLSIAFINTLNSKKLVLPKSLKFENGIDSDVGANYYFKIGDQFKFISPVYDYKGNYLFFISVGMYKDGRYTLSYDFDYPYLYFENNKKNWVFYTVSNNVFLKDGMGKNHEQQQIIIY</sequence>
<feature type="compositionally biased region" description="Low complexity" evidence="8">
    <location>
        <begin position="404"/>
        <end position="413"/>
    </location>
</feature>
<keyword evidence="3 9" id="KW-0732">Signal</keyword>
<evidence type="ECO:0000313" key="12">
    <source>
        <dbReference type="Proteomes" id="UP000095038"/>
    </source>
</evidence>
<keyword evidence="6" id="KW-1015">Disulfide bond</keyword>
<protein>
    <recommendedName>
        <fullName evidence="7">Endoplasmic reticulum lectin</fullName>
    </recommendedName>
    <alternativeName>
        <fullName evidence="7">Protein OS-9</fullName>
    </alternativeName>
    <alternativeName>
        <fullName evidence="7">Protein OS-9 homolog</fullName>
    </alternativeName>
</protein>
<dbReference type="InParanoid" id="A0A1D2VJT7"/>
<keyword evidence="5 7" id="KW-0256">Endoplasmic reticulum</keyword>
<evidence type="ECO:0000256" key="9">
    <source>
        <dbReference type="SAM" id="SignalP"/>
    </source>
</evidence>
<dbReference type="STRING" id="1344418.A0A1D2VJT7"/>
<comment type="subcellular location">
    <subcellularLocation>
        <location evidence="1 7">Endoplasmic reticulum membrane</location>
        <topology evidence="1 7">Peripheral membrane protein</topology>
        <orientation evidence="1 7">Lumenal side</orientation>
    </subcellularLocation>
</comment>
<evidence type="ECO:0000256" key="5">
    <source>
        <dbReference type="ARBA" id="ARBA00022824"/>
    </source>
</evidence>
<dbReference type="GO" id="GO:0030970">
    <property type="term" value="P:retrograde protein transport, ER to cytosol"/>
    <property type="evidence" value="ECO:0007669"/>
    <property type="project" value="TreeGrafter"/>
</dbReference>
<proteinExistence type="inferred from homology"/>
<dbReference type="GO" id="GO:0005789">
    <property type="term" value="C:endoplasmic reticulum membrane"/>
    <property type="evidence" value="ECO:0007669"/>
    <property type="project" value="UniProtKB-SubCell"/>
</dbReference>
<evidence type="ECO:0000256" key="7">
    <source>
        <dbReference type="RuleBase" id="RU369099"/>
    </source>
</evidence>
<keyword evidence="7" id="KW-0472">Membrane</keyword>
<evidence type="ECO:0000259" key="10">
    <source>
        <dbReference type="PROSITE" id="PS51914"/>
    </source>
</evidence>
<dbReference type="PANTHER" id="PTHR15414">
    <property type="entry name" value="OS-9-RELATED"/>
    <property type="match status" value="1"/>
</dbReference>
<feature type="domain" description="MRH" evidence="10">
    <location>
        <begin position="156"/>
        <end position="365"/>
    </location>
</feature>
<evidence type="ECO:0000256" key="1">
    <source>
        <dbReference type="ARBA" id="ARBA00004367"/>
    </source>
</evidence>
<dbReference type="EMBL" id="KV454478">
    <property type="protein sequence ID" value="ODV61850.1"/>
    <property type="molecule type" value="Genomic_DNA"/>
</dbReference>
<name>A0A1D2VJT7_9ASCO</name>
<comment type="function">
    <text evidence="7">Lectin involved in the quality control of the secretory pathway. As a member of the endoplasmic reticulum-associated degradation lumenal (ERAD-L) surveillance system, targets misfolded endoplasmic reticulum lumenal glycoproteins for degradation.</text>
</comment>
<organism evidence="11 12">
    <name type="scientific">Ascoidea rubescens DSM 1968</name>
    <dbReference type="NCBI Taxonomy" id="1344418"/>
    <lineage>
        <taxon>Eukaryota</taxon>
        <taxon>Fungi</taxon>
        <taxon>Dikarya</taxon>
        <taxon>Ascomycota</taxon>
        <taxon>Saccharomycotina</taxon>
        <taxon>Saccharomycetes</taxon>
        <taxon>Ascoideaceae</taxon>
        <taxon>Ascoidea</taxon>
    </lineage>
</organism>
<feature type="signal peptide" evidence="9">
    <location>
        <begin position="1"/>
        <end position="17"/>
    </location>
</feature>
<feature type="region of interest" description="Disordered" evidence="8">
    <location>
        <begin position="390"/>
        <end position="415"/>
    </location>
</feature>
<dbReference type="GeneID" id="30968532"/>
<dbReference type="RefSeq" id="XP_020048157.1">
    <property type="nucleotide sequence ID" value="XM_020194896.1"/>
</dbReference>
<keyword evidence="4 7" id="KW-0430">Lectin</keyword>
<dbReference type="Gene3D" id="2.70.130.10">
    <property type="entry name" value="Mannose-6-phosphate receptor binding domain"/>
    <property type="match status" value="1"/>
</dbReference>
<accession>A0A1D2VJT7</accession>
<comment type="similarity">
    <text evidence="2 7">Belongs to the OS-9 family.</text>
</comment>
<dbReference type="InterPro" id="IPR012913">
    <property type="entry name" value="OS9-like_dom"/>
</dbReference>
<dbReference type="Pfam" id="PF07915">
    <property type="entry name" value="PRKCSH"/>
    <property type="match status" value="1"/>
</dbReference>
<gene>
    <name evidence="11" type="ORF">ASCRUDRAFT_85372</name>
</gene>
<feature type="chain" id="PRO_5008910496" description="Endoplasmic reticulum lectin" evidence="9">
    <location>
        <begin position="18"/>
        <end position="629"/>
    </location>
</feature>
<dbReference type="AlphaFoldDB" id="A0A1D2VJT7"/>
<feature type="compositionally biased region" description="Low complexity" evidence="8">
    <location>
        <begin position="110"/>
        <end position="129"/>
    </location>
</feature>
<dbReference type="PANTHER" id="PTHR15414:SF0">
    <property type="entry name" value="ENDOPLASMIC RETICULUM LECTIN 1"/>
    <property type="match status" value="1"/>
</dbReference>
<evidence type="ECO:0000256" key="3">
    <source>
        <dbReference type="ARBA" id="ARBA00022729"/>
    </source>
</evidence>
<dbReference type="GO" id="GO:0030246">
    <property type="term" value="F:carbohydrate binding"/>
    <property type="evidence" value="ECO:0007669"/>
    <property type="project" value="UniProtKB-UniRule"/>
</dbReference>
<dbReference type="InterPro" id="IPR009011">
    <property type="entry name" value="Man6P_isomerase_rcpt-bd_dom_sf"/>
</dbReference>
<keyword evidence="12" id="KW-1185">Reference proteome</keyword>
<dbReference type="InterPro" id="IPR045149">
    <property type="entry name" value="OS-9-like"/>
</dbReference>
<feature type="compositionally biased region" description="Basic and acidic residues" evidence="8">
    <location>
        <begin position="390"/>
        <end position="403"/>
    </location>
</feature>
<dbReference type="GO" id="GO:0030968">
    <property type="term" value="P:endoplasmic reticulum unfolded protein response"/>
    <property type="evidence" value="ECO:0007669"/>
    <property type="project" value="UniProtKB-UniRule"/>
</dbReference>
<evidence type="ECO:0000256" key="8">
    <source>
        <dbReference type="SAM" id="MobiDB-lite"/>
    </source>
</evidence>
<dbReference type="GO" id="GO:0005788">
    <property type="term" value="C:endoplasmic reticulum lumen"/>
    <property type="evidence" value="ECO:0007669"/>
    <property type="project" value="UniProtKB-UniRule"/>
</dbReference>
<dbReference type="Proteomes" id="UP000095038">
    <property type="component" value="Unassembled WGS sequence"/>
</dbReference>
<dbReference type="InterPro" id="IPR044865">
    <property type="entry name" value="MRH_dom"/>
</dbReference>
<evidence type="ECO:0000313" key="11">
    <source>
        <dbReference type="EMBL" id="ODV61850.1"/>
    </source>
</evidence>
<feature type="region of interest" description="Disordered" evidence="8">
    <location>
        <begin position="105"/>
        <end position="133"/>
    </location>
</feature>
<evidence type="ECO:0000256" key="2">
    <source>
        <dbReference type="ARBA" id="ARBA00009918"/>
    </source>
</evidence>